<sequence length="76" mass="8488">MTPQLGKILVLIGLGVVLLGAFLWLGGGSWLSWFGRLPGDVRVERPGFRLYAPFGSMLLLSLLLSLIMWLVRRFES</sequence>
<dbReference type="InterPro" id="IPR021320">
    <property type="entry name" value="DUF2905"/>
</dbReference>
<evidence type="ECO:0000256" key="1">
    <source>
        <dbReference type="SAM" id="Phobius"/>
    </source>
</evidence>
<evidence type="ECO:0008006" key="4">
    <source>
        <dbReference type="Google" id="ProtNLM"/>
    </source>
</evidence>
<protein>
    <recommendedName>
        <fullName evidence="4">DUF2905 domain-containing protein</fullName>
    </recommendedName>
</protein>
<dbReference type="Proteomes" id="UP000632273">
    <property type="component" value="Unassembled WGS sequence"/>
</dbReference>
<evidence type="ECO:0000313" key="3">
    <source>
        <dbReference type="Proteomes" id="UP000632273"/>
    </source>
</evidence>
<organism evidence="2 3">
    <name type="scientific">Hymenobacter cavernae</name>
    <dbReference type="NCBI Taxonomy" id="2044852"/>
    <lineage>
        <taxon>Bacteria</taxon>
        <taxon>Pseudomonadati</taxon>
        <taxon>Bacteroidota</taxon>
        <taxon>Cytophagia</taxon>
        <taxon>Cytophagales</taxon>
        <taxon>Hymenobacteraceae</taxon>
        <taxon>Hymenobacter</taxon>
    </lineage>
</organism>
<proteinExistence type="predicted"/>
<dbReference type="PANTHER" id="PTHR36443:SF1">
    <property type="entry name" value="BSR5223 PROTEIN"/>
    <property type="match status" value="1"/>
</dbReference>
<accession>A0ABQ1U9J0</accession>
<dbReference type="EMBL" id="BMHT01000004">
    <property type="protein sequence ID" value="GGF11169.1"/>
    <property type="molecule type" value="Genomic_DNA"/>
</dbReference>
<keyword evidence="1" id="KW-0472">Membrane</keyword>
<feature type="transmembrane region" description="Helical" evidence="1">
    <location>
        <begin position="51"/>
        <end position="71"/>
    </location>
</feature>
<keyword evidence="1" id="KW-1133">Transmembrane helix</keyword>
<evidence type="ECO:0000313" key="2">
    <source>
        <dbReference type="EMBL" id="GGF11169.1"/>
    </source>
</evidence>
<gene>
    <name evidence="2" type="ORF">GCM10011383_22950</name>
</gene>
<dbReference type="PANTHER" id="PTHR36443">
    <property type="entry name" value="BSR5223 PROTEIN"/>
    <property type="match status" value="1"/>
</dbReference>
<reference evidence="3" key="1">
    <citation type="journal article" date="2019" name="Int. J. Syst. Evol. Microbiol.">
        <title>The Global Catalogue of Microorganisms (GCM) 10K type strain sequencing project: providing services to taxonomists for standard genome sequencing and annotation.</title>
        <authorList>
            <consortium name="The Broad Institute Genomics Platform"/>
            <consortium name="The Broad Institute Genome Sequencing Center for Infectious Disease"/>
            <person name="Wu L."/>
            <person name="Ma J."/>
        </authorList>
    </citation>
    <scope>NUCLEOTIDE SEQUENCE [LARGE SCALE GENOMIC DNA]</scope>
    <source>
        <strain evidence="3">CGMCC 1.15197</strain>
    </source>
</reference>
<keyword evidence="1" id="KW-0812">Transmembrane</keyword>
<comment type="caution">
    <text evidence="2">The sequence shown here is derived from an EMBL/GenBank/DDBJ whole genome shotgun (WGS) entry which is preliminary data.</text>
</comment>
<dbReference type="Pfam" id="PF11146">
    <property type="entry name" value="DUF2905"/>
    <property type="match status" value="1"/>
</dbReference>
<dbReference type="RefSeq" id="WP_188814156.1">
    <property type="nucleotide sequence ID" value="NZ_BMHT01000004.1"/>
</dbReference>
<keyword evidence="3" id="KW-1185">Reference proteome</keyword>
<feature type="transmembrane region" description="Helical" evidence="1">
    <location>
        <begin position="9"/>
        <end position="31"/>
    </location>
</feature>
<name>A0ABQ1U9J0_9BACT</name>